<feature type="compositionally biased region" description="Basic residues" evidence="1">
    <location>
        <begin position="37"/>
        <end position="46"/>
    </location>
</feature>
<gene>
    <name evidence="2" type="ORF">BU23DRAFT_602119</name>
</gene>
<evidence type="ECO:0000256" key="1">
    <source>
        <dbReference type="SAM" id="MobiDB-lite"/>
    </source>
</evidence>
<keyword evidence="3" id="KW-1185">Reference proteome</keyword>
<reference evidence="2" key="1">
    <citation type="journal article" date="2020" name="Stud. Mycol.">
        <title>101 Dothideomycetes genomes: a test case for predicting lifestyles and emergence of pathogens.</title>
        <authorList>
            <person name="Haridas S."/>
            <person name="Albert R."/>
            <person name="Binder M."/>
            <person name="Bloem J."/>
            <person name="Labutti K."/>
            <person name="Salamov A."/>
            <person name="Andreopoulos B."/>
            <person name="Baker S."/>
            <person name="Barry K."/>
            <person name="Bills G."/>
            <person name="Bluhm B."/>
            <person name="Cannon C."/>
            <person name="Castanera R."/>
            <person name="Culley D."/>
            <person name="Daum C."/>
            <person name="Ezra D."/>
            <person name="Gonzalez J."/>
            <person name="Henrissat B."/>
            <person name="Kuo A."/>
            <person name="Liang C."/>
            <person name="Lipzen A."/>
            <person name="Lutzoni F."/>
            <person name="Magnuson J."/>
            <person name="Mondo S."/>
            <person name="Nolan M."/>
            <person name="Ohm R."/>
            <person name="Pangilinan J."/>
            <person name="Park H.-J."/>
            <person name="Ramirez L."/>
            <person name="Alfaro M."/>
            <person name="Sun H."/>
            <person name="Tritt A."/>
            <person name="Yoshinaga Y."/>
            <person name="Zwiers L.-H."/>
            <person name="Turgeon B."/>
            <person name="Goodwin S."/>
            <person name="Spatafora J."/>
            <person name="Crous P."/>
            <person name="Grigoriev I."/>
        </authorList>
    </citation>
    <scope>NUCLEOTIDE SEQUENCE</scope>
    <source>
        <strain evidence="2">CBS 107.79</strain>
    </source>
</reference>
<name>A0A6A5V5B1_9PLEO</name>
<sequence>MHKHRPNIVSRERYLANFVQLVSESFTDPRSSARRGIYQKRDHRRQGGSCELPREMYRNAEHLRYTNHHQPPRSSDESRTSDTSQNAGDHRGEGMARFPTENPLRQGVVREVASFPSPLALYQPVPLHHPATLEHQVSRLQIDSDVCENERDMDEEQEWEEVEVPKSEIERLKIQLREAYKMIIGLGLEIQEIKARINPQEWD</sequence>
<dbReference type="AlphaFoldDB" id="A0A6A5V5B1"/>
<accession>A0A6A5V5B1</accession>
<proteinExistence type="predicted"/>
<dbReference type="Proteomes" id="UP000800036">
    <property type="component" value="Unassembled WGS sequence"/>
</dbReference>
<organism evidence="2 3">
    <name type="scientific">Bimuria novae-zelandiae CBS 107.79</name>
    <dbReference type="NCBI Taxonomy" id="1447943"/>
    <lineage>
        <taxon>Eukaryota</taxon>
        <taxon>Fungi</taxon>
        <taxon>Dikarya</taxon>
        <taxon>Ascomycota</taxon>
        <taxon>Pezizomycotina</taxon>
        <taxon>Dothideomycetes</taxon>
        <taxon>Pleosporomycetidae</taxon>
        <taxon>Pleosporales</taxon>
        <taxon>Massarineae</taxon>
        <taxon>Didymosphaeriaceae</taxon>
        <taxon>Bimuria</taxon>
    </lineage>
</organism>
<evidence type="ECO:0000313" key="3">
    <source>
        <dbReference type="Proteomes" id="UP000800036"/>
    </source>
</evidence>
<feature type="region of interest" description="Disordered" evidence="1">
    <location>
        <begin position="66"/>
        <end position="103"/>
    </location>
</feature>
<evidence type="ECO:0000313" key="2">
    <source>
        <dbReference type="EMBL" id="KAF1968507.1"/>
    </source>
</evidence>
<dbReference type="EMBL" id="ML976719">
    <property type="protein sequence ID" value="KAF1968507.1"/>
    <property type="molecule type" value="Genomic_DNA"/>
</dbReference>
<feature type="region of interest" description="Disordered" evidence="1">
    <location>
        <begin position="29"/>
        <end position="53"/>
    </location>
</feature>
<protein>
    <submittedName>
        <fullName evidence="2">Uncharacterized protein</fullName>
    </submittedName>
</protein>